<name>A0A1J6J0E8_NICAT</name>
<evidence type="ECO:0000313" key="3">
    <source>
        <dbReference type="Proteomes" id="UP000187609"/>
    </source>
</evidence>
<comment type="caution">
    <text evidence="2">The sequence shown here is derived from an EMBL/GenBank/DDBJ whole genome shotgun (WGS) entry which is preliminary data.</text>
</comment>
<dbReference type="AlphaFoldDB" id="A0A1J6J0E8"/>
<gene>
    <name evidence="2" type="ORF">A4A49_26900</name>
</gene>
<sequence length="115" mass="13100">MKVEHETRNSATNEGTSNSKQQHWNLAGDGGATEKRERRLRSGCWVLEKEKLMGRCSCRWSLLARFEIFCSGRRSSIFRGRSFGVLVRCRSAGARFSGELLEEEDEESSSWSFCA</sequence>
<accession>A0A1J6J0E8</accession>
<evidence type="ECO:0000313" key="2">
    <source>
        <dbReference type="EMBL" id="OIT04451.1"/>
    </source>
</evidence>
<organism evidence="2 3">
    <name type="scientific">Nicotiana attenuata</name>
    <name type="common">Coyote tobacco</name>
    <dbReference type="NCBI Taxonomy" id="49451"/>
    <lineage>
        <taxon>Eukaryota</taxon>
        <taxon>Viridiplantae</taxon>
        <taxon>Streptophyta</taxon>
        <taxon>Embryophyta</taxon>
        <taxon>Tracheophyta</taxon>
        <taxon>Spermatophyta</taxon>
        <taxon>Magnoliopsida</taxon>
        <taxon>eudicotyledons</taxon>
        <taxon>Gunneridae</taxon>
        <taxon>Pentapetalae</taxon>
        <taxon>asterids</taxon>
        <taxon>lamiids</taxon>
        <taxon>Solanales</taxon>
        <taxon>Solanaceae</taxon>
        <taxon>Nicotianoideae</taxon>
        <taxon>Nicotianeae</taxon>
        <taxon>Nicotiana</taxon>
    </lineage>
</organism>
<dbReference type="EMBL" id="MJEQ01037185">
    <property type="protein sequence ID" value="OIT04451.1"/>
    <property type="molecule type" value="Genomic_DNA"/>
</dbReference>
<evidence type="ECO:0000256" key="1">
    <source>
        <dbReference type="SAM" id="MobiDB-lite"/>
    </source>
</evidence>
<feature type="region of interest" description="Disordered" evidence="1">
    <location>
        <begin position="1"/>
        <end position="36"/>
    </location>
</feature>
<proteinExistence type="predicted"/>
<dbReference type="Proteomes" id="UP000187609">
    <property type="component" value="Unassembled WGS sequence"/>
</dbReference>
<protein>
    <submittedName>
        <fullName evidence="2">Uncharacterized protein</fullName>
    </submittedName>
</protein>
<reference evidence="2" key="1">
    <citation type="submission" date="2016-11" db="EMBL/GenBank/DDBJ databases">
        <title>The genome of Nicotiana attenuata.</title>
        <authorList>
            <person name="Xu S."/>
            <person name="Brockmoeller T."/>
            <person name="Gaquerel E."/>
            <person name="Navarro A."/>
            <person name="Kuhl H."/>
            <person name="Gase K."/>
            <person name="Ling Z."/>
            <person name="Zhou W."/>
            <person name="Kreitzer C."/>
            <person name="Stanke M."/>
            <person name="Tang H."/>
            <person name="Lyons E."/>
            <person name="Pandey P."/>
            <person name="Pandey S.P."/>
            <person name="Timmermann B."/>
            <person name="Baldwin I.T."/>
        </authorList>
    </citation>
    <scope>NUCLEOTIDE SEQUENCE [LARGE SCALE GENOMIC DNA]</scope>
    <source>
        <strain evidence="2">UT</strain>
    </source>
</reference>
<keyword evidence="3" id="KW-1185">Reference proteome</keyword>
<dbReference type="Gramene" id="OIT04451">
    <property type="protein sequence ID" value="OIT04451"/>
    <property type="gene ID" value="A4A49_26900"/>
</dbReference>
<feature type="compositionally biased region" description="Polar residues" evidence="1">
    <location>
        <begin position="9"/>
        <end position="24"/>
    </location>
</feature>